<keyword evidence="3" id="KW-0378">Hydrolase</keyword>
<comment type="similarity">
    <text evidence="1">Belongs to the peptidase S8 family.</text>
</comment>
<organism evidence="7 8">
    <name type="scientific">Albimonas pacifica</name>
    <dbReference type="NCBI Taxonomy" id="1114924"/>
    <lineage>
        <taxon>Bacteria</taxon>
        <taxon>Pseudomonadati</taxon>
        <taxon>Pseudomonadota</taxon>
        <taxon>Alphaproteobacteria</taxon>
        <taxon>Rhodobacterales</taxon>
        <taxon>Paracoccaceae</taxon>
        <taxon>Albimonas</taxon>
    </lineage>
</organism>
<dbReference type="PANTHER" id="PTHR43806:SF11">
    <property type="entry name" value="CEREVISIN-RELATED"/>
    <property type="match status" value="1"/>
</dbReference>
<dbReference type="PANTHER" id="PTHR43806">
    <property type="entry name" value="PEPTIDASE S8"/>
    <property type="match status" value="1"/>
</dbReference>
<evidence type="ECO:0000256" key="5">
    <source>
        <dbReference type="SAM" id="MobiDB-lite"/>
    </source>
</evidence>
<dbReference type="STRING" id="1114924.SAMN05216258_103418"/>
<gene>
    <name evidence="7" type="ORF">SAMN05216258_103418</name>
</gene>
<dbReference type="InterPro" id="IPR036852">
    <property type="entry name" value="Peptidase_S8/S53_dom_sf"/>
</dbReference>
<dbReference type="GO" id="GO:0005615">
    <property type="term" value="C:extracellular space"/>
    <property type="evidence" value="ECO:0007669"/>
    <property type="project" value="TreeGrafter"/>
</dbReference>
<dbReference type="InterPro" id="IPR050131">
    <property type="entry name" value="Peptidase_S8_subtilisin-like"/>
</dbReference>
<protein>
    <submittedName>
        <fullName evidence="7">Subtilase family protein</fullName>
    </submittedName>
</protein>
<name>A0A1I3EJG1_9RHOB</name>
<dbReference type="SUPFAM" id="SSF52743">
    <property type="entry name" value="Subtilisin-like"/>
    <property type="match status" value="1"/>
</dbReference>
<accession>A0A1I3EJG1</accession>
<dbReference type="OrthoDB" id="9790784at2"/>
<dbReference type="InterPro" id="IPR000209">
    <property type="entry name" value="Peptidase_S8/S53_dom"/>
</dbReference>
<dbReference type="Proteomes" id="UP000199377">
    <property type="component" value="Unassembled WGS sequence"/>
</dbReference>
<reference evidence="7 8" key="1">
    <citation type="submission" date="2016-10" db="EMBL/GenBank/DDBJ databases">
        <authorList>
            <person name="de Groot N.N."/>
        </authorList>
    </citation>
    <scope>NUCLEOTIDE SEQUENCE [LARGE SCALE GENOMIC DNA]</scope>
    <source>
        <strain evidence="7 8">CGMCC 1.11030</strain>
    </source>
</reference>
<keyword evidence="8" id="KW-1185">Reference proteome</keyword>
<feature type="region of interest" description="Disordered" evidence="5">
    <location>
        <begin position="299"/>
        <end position="319"/>
    </location>
</feature>
<evidence type="ECO:0000256" key="3">
    <source>
        <dbReference type="ARBA" id="ARBA00022801"/>
    </source>
</evidence>
<evidence type="ECO:0000256" key="4">
    <source>
        <dbReference type="ARBA" id="ARBA00022825"/>
    </source>
</evidence>
<evidence type="ECO:0000259" key="6">
    <source>
        <dbReference type="Pfam" id="PF00082"/>
    </source>
</evidence>
<evidence type="ECO:0000313" key="8">
    <source>
        <dbReference type="Proteomes" id="UP000199377"/>
    </source>
</evidence>
<feature type="domain" description="Peptidase S8/S53" evidence="6">
    <location>
        <begin position="107"/>
        <end position="359"/>
    </location>
</feature>
<dbReference type="GO" id="GO:0004252">
    <property type="term" value="F:serine-type endopeptidase activity"/>
    <property type="evidence" value="ECO:0007669"/>
    <property type="project" value="InterPro"/>
</dbReference>
<evidence type="ECO:0000313" key="7">
    <source>
        <dbReference type="EMBL" id="SFH99135.1"/>
    </source>
</evidence>
<dbReference type="Pfam" id="PF00082">
    <property type="entry name" value="Peptidase_S8"/>
    <property type="match status" value="1"/>
</dbReference>
<keyword evidence="2" id="KW-0645">Protease</keyword>
<proteinExistence type="inferred from homology"/>
<dbReference type="EMBL" id="FOQH01000003">
    <property type="protein sequence ID" value="SFH99135.1"/>
    <property type="molecule type" value="Genomic_DNA"/>
</dbReference>
<sequence length="407" mass="43571">MDYIKRLPAPDRGSYASALQLLVDAEAADGSGPPGQAIVAHIDSGVAPHEGIGWAPGAPPPAWLLLERGRNFLDGACDTPDDPPPGTDARPIADMTRSGGVGDDLIEWPDHGVKTLSALCADVPGRLRGVVPGVRVIPYRVANGPLFYTPTGAGPLMTRRATLRVAWAIDHMLAQPQVPGVATMSMGNPGFLGPAYEPIRRALGGEMGMDPAVAEAVNRAYEAGVILCCAAGQVIDSVIFPARWDRTLGISGYDVQGTGGQCRHYPPGGYRDDDARRWVDIHCQAMRINRAGYDFSSRPPVPEWAEDGEAGEPSGTSYATPQAAGAAALWRNFHHHRLESLWGAEGQRWKIVEAFRHALRASAATMQADMRPPPGAGWKPIPTLDIPALLALEPQPDWPLEKRNPAR</sequence>
<evidence type="ECO:0000256" key="2">
    <source>
        <dbReference type="ARBA" id="ARBA00022670"/>
    </source>
</evidence>
<evidence type="ECO:0000256" key="1">
    <source>
        <dbReference type="ARBA" id="ARBA00011073"/>
    </source>
</evidence>
<dbReference type="AlphaFoldDB" id="A0A1I3EJG1"/>
<dbReference type="InterPro" id="IPR023828">
    <property type="entry name" value="Peptidase_S8_Ser-AS"/>
</dbReference>
<dbReference type="CDD" id="cd00306">
    <property type="entry name" value="Peptidases_S8_S53"/>
    <property type="match status" value="1"/>
</dbReference>
<keyword evidence="4" id="KW-0720">Serine protease</keyword>
<dbReference type="GO" id="GO:0006508">
    <property type="term" value="P:proteolysis"/>
    <property type="evidence" value="ECO:0007669"/>
    <property type="project" value="UniProtKB-KW"/>
</dbReference>
<dbReference type="RefSeq" id="WP_092859187.1">
    <property type="nucleotide sequence ID" value="NZ_FOQH01000003.1"/>
</dbReference>
<dbReference type="PROSITE" id="PS00138">
    <property type="entry name" value="SUBTILASE_SER"/>
    <property type="match status" value="1"/>
</dbReference>
<dbReference type="Gene3D" id="3.40.50.200">
    <property type="entry name" value="Peptidase S8/S53 domain"/>
    <property type="match status" value="1"/>
</dbReference>